<dbReference type="Proteomes" id="UP000045285">
    <property type="component" value="Unassembled WGS sequence"/>
</dbReference>
<evidence type="ECO:0000313" key="1">
    <source>
        <dbReference type="EMBL" id="CDX22149.1"/>
    </source>
</evidence>
<organism evidence="1 2">
    <name type="scientific">Mesorhizobium plurifarium</name>
    <dbReference type="NCBI Taxonomy" id="69974"/>
    <lineage>
        <taxon>Bacteria</taxon>
        <taxon>Pseudomonadati</taxon>
        <taxon>Pseudomonadota</taxon>
        <taxon>Alphaproteobacteria</taxon>
        <taxon>Hyphomicrobiales</taxon>
        <taxon>Phyllobacteriaceae</taxon>
        <taxon>Mesorhizobium</taxon>
    </lineage>
</organism>
<protein>
    <submittedName>
        <fullName evidence="1">Uncharacterized protein</fullName>
    </submittedName>
</protein>
<reference evidence="2" key="1">
    <citation type="submission" date="2014-08" db="EMBL/GenBank/DDBJ databases">
        <authorList>
            <person name="Moulin L."/>
        </authorList>
    </citation>
    <scope>NUCLEOTIDE SEQUENCE [LARGE SCALE GENOMIC DNA]</scope>
</reference>
<gene>
    <name evidence="1" type="ORF">MPL3356_390170</name>
</gene>
<accession>A0A090FTA1</accession>
<keyword evidence="2" id="KW-1185">Reference proteome</keyword>
<dbReference type="AlphaFoldDB" id="A0A090FTA1"/>
<proteinExistence type="predicted"/>
<name>A0A090FTA1_MESPL</name>
<evidence type="ECO:0000313" key="2">
    <source>
        <dbReference type="Proteomes" id="UP000045285"/>
    </source>
</evidence>
<dbReference type="EMBL" id="CCMZ01000033">
    <property type="protein sequence ID" value="CDX22149.1"/>
    <property type="molecule type" value="Genomic_DNA"/>
</dbReference>
<sequence>MAREADYQDDDILVISRNPLKGKLLLVTEDDEEIEVHLERDSAEALIGALAAFLAEGEGR</sequence>